<proteinExistence type="predicted"/>
<dbReference type="AlphaFoldDB" id="A0AAP0S7V3"/>
<evidence type="ECO:0008006" key="3">
    <source>
        <dbReference type="Google" id="ProtNLM"/>
    </source>
</evidence>
<dbReference type="EMBL" id="JBBPBK010000003">
    <property type="protein sequence ID" value="KAK9289232.1"/>
    <property type="molecule type" value="Genomic_DNA"/>
</dbReference>
<accession>A0AAP0S7V3</accession>
<evidence type="ECO:0000313" key="2">
    <source>
        <dbReference type="Proteomes" id="UP001415857"/>
    </source>
</evidence>
<reference evidence="1 2" key="1">
    <citation type="journal article" date="2024" name="Plant J.">
        <title>Genome sequences and population genomics reveal climatic adaptation and genomic divergence between two closely related sweetgum species.</title>
        <authorList>
            <person name="Xu W.Q."/>
            <person name="Ren C.Q."/>
            <person name="Zhang X.Y."/>
            <person name="Comes H.P."/>
            <person name="Liu X.H."/>
            <person name="Li Y.G."/>
            <person name="Kettle C.J."/>
            <person name="Jalonen R."/>
            <person name="Gaisberger H."/>
            <person name="Ma Y.Z."/>
            <person name="Qiu Y.X."/>
        </authorList>
    </citation>
    <scope>NUCLEOTIDE SEQUENCE [LARGE SCALE GENOMIC DNA]</scope>
    <source>
        <strain evidence="1">Hangzhou</strain>
    </source>
</reference>
<comment type="caution">
    <text evidence="1">The sequence shown here is derived from an EMBL/GenBank/DDBJ whole genome shotgun (WGS) entry which is preliminary data.</text>
</comment>
<name>A0AAP0S7V3_LIQFO</name>
<protein>
    <recommendedName>
        <fullName evidence="3">Pentatricopeptide repeat-containing protein</fullName>
    </recommendedName>
</protein>
<keyword evidence="2" id="KW-1185">Reference proteome</keyword>
<organism evidence="1 2">
    <name type="scientific">Liquidambar formosana</name>
    <name type="common">Formosan gum</name>
    <dbReference type="NCBI Taxonomy" id="63359"/>
    <lineage>
        <taxon>Eukaryota</taxon>
        <taxon>Viridiplantae</taxon>
        <taxon>Streptophyta</taxon>
        <taxon>Embryophyta</taxon>
        <taxon>Tracheophyta</taxon>
        <taxon>Spermatophyta</taxon>
        <taxon>Magnoliopsida</taxon>
        <taxon>eudicotyledons</taxon>
        <taxon>Gunneridae</taxon>
        <taxon>Pentapetalae</taxon>
        <taxon>Saxifragales</taxon>
        <taxon>Altingiaceae</taxon>
        <taxon>Liquidambar</taxon>
    </lineage>
</organism>
<gene>
    <name evidence="1" type="ORF">L1049_017706</name>
</gene>
<dbReference type="Proteomes" id="UP001415857">
    <property type="component" value="Unassembled WGS sequence"/>
</dbReference>
<evidence type="ECO:0000313" key="1">
    <source>
        <dbReference type="EMBL" id="KAK9289232.1"/>
    </source>
</evidence>
<sequence length="201" mass="22183">MSKRGLKVVLSHSTLTVSSLRSNSLLSAKPSPTVHHPPFKISRHYLLSIISRFVTTSSPDNLDGLVDPDLDFPGNDPLSLEGSRVESVADEFAFLRDALLDSSADCSSSKQKIESGKHSNDAVLISNAIRDNNDRFGDKTQNFLRQFREKLNESLVVDVLNILQSPELGVRFFIWAGRQIGYSHTGAVYDALLGDIGLRKE</sequence>